<dbReference type="EMBL" id="CP121694">
    <property type="protein sequence ID" value="WRO21034.1"/>
    <property type="molecule type" value="Genomic_DNA"/>
</dbReference>
<dbReference type="KEGG" id="dbc:MFMK1_000825"/>
<dbReference type="PROSITE" id="PS51272">
    <property type="entry name" value="SLH"/>
    <property type="match status" value="2"/>
</dbReference>
<evidence type="ECO:0000256" key="1">
    <source>
        <dbReference type="ARBA" id="ARBA00022658"/>
    </source>
</evidence>
<reference evidence="4 5" key="1">
    <citation type="submission" date="2023-04" db="EMBL/GenBank/DDBJ databases">
        <authorList>
            <person name="Hsu D."/>
        </authorList>
    </citation>
    <scope>NUCLEOTIDE SEQUENCE [LARGE SCALE GENOMIC DNA]</scope>
    <source>
        <strain evidence="4 5">MK1</strain>
    </source>
</reference>
<accession>A0AAU0UME0</accession>
<dbReference type="InterPro" id="IPR001119">
    <property type="entry name" value="SLH_dom"/>
</dbReference>
<dbReference type="Pfam" id="PF00415">
    <property type="entry name" value="RCC1"/>
    <property type="match status" value="1"/>
</dbReference>
<gene>
    <name evidence="4" type="ORF">MFMK1_000825</name>
</gene>
<name>A0AAU0UME0_9FIRM</name>
<evidence type="ECO:0000313" key="5">
    <source>
        <dbReference type="Proteomes" id="UP001329915"/>
    </source>
</evidence>
<evidence type="ECO:0000259" key="3">
    <source>
        <dbReference type="PROSITE" id="PS51272"/>
    </source>
</evidence>
<organism evidence="4 5">
    <name type="scientific">Metallumcola ferriviriculae</name>
    <dbReference type="NCBI Taxonomy" id="3039180"/>
    <lineage>
        <taxon>Bacteria</taxon>
        <taxon>Bacillati</taxon>
        <taxon>Bacillota</taxon>
        <taxon>Clostridia</taxon>
        <taxon>Neomoorellales</taxon>
        <taxon>Desulfitibacteraceae</taxon>
        <taxon>Metallumcola</taxon>
    </lineage>
</organism>
<dbReference type="Pfam" id="PF00395">
    <property type="entry name" value="SLH"/>
    <property type="match status" value="2"/>
</dbReference>
<dbReference type="InterPro" id="IPR009091">
    <property type="entry name" value="RCC1/BLIP-II"/>
</dbReference>
<keyword evidence="1" id="KW-0344">Guanine-nucleotide releasing factor</keyword>
<dbReference type="PROSITE" id="PS50012">
    <property type="entry name" value="RCC1_3"/>
    <property type="match status" value="4"/>
</dbReference>
<keyword evidence="2" id="KW-0677">Repeat</keyword>
<dbReference type="PANTHER" id="PTHR45982:SF1">
    <property type="entry name" value="REGULATOR OF CHROMOSOME CONDENSATION"/>
    <property type="match status" value="1"/>
</dbReference>
<protein>
    <submittedName>
        <fullName evidence="4">S-layer homology domain-containing protein</fullName>
    </submittedName>
</protein>
<feature type="domain" description="SLH" evidence="3">
    <location>
        <begin position="820"/>
        <end position="877"/>
    </location>
</feature>
<evidence type="ECO:0000313" key="4">
    <source>
        <dbReference type="EMBL" id="WRO21034.1"/>
    </source>
</evidence>
<dbReference type="InterPro" id="IPR000408">
    <property type="entry name" value="Reg_chr_condens"/>
</dbReference>
<dbReference type="PANTHER" id="PTHR45982">
    <property type="entry name" value="REGULATOR OF CHROMOSOME CONDENSATION"/>
    <property type="match status" value="1"/>
</dbReference>
<keyword evidence="5" id="KW-1185">Reference proteome</keyword>
<dbReference type="PRINTS" id="PR00633">
    <property type="entry name" value="RCCNDNSATION"/>
</dbReference>
<dbReference type="Proteomes" id="UP001329915">
    <property type="component" value="Chromosome"/>
</dbReference>
<dbReference type="AlphaFoldDB" id="A0AAU0UME0"/>
<dbReference type="SUPFAM" id="SSF50985">
    <property type="entry name" value="RCC1/BLIP-II"/>
    <property type="match status" value="3"/>
</dbReference>
<proteinExistence type="predicted"/>
<dbReference type="InterPro" id="IPR051553">
    <property type="entry name" value="Ran_GTPase-activating"/>
</dbReference>
<evidence type="ECO:0000256" key="2">
    <source>
        <dbReference type="ARBA" id="ARBA00022737"/>
    </source>
</evidence>
<dbReference type="InterPro" id="IPR058923">
    <property type="entry name" value="RCC1-like_dom"/>
</dbReference>
<feature type="domain" description="SLH" evidence="3">
    <location>
        <begin position="754"/>
        <end position="817"/>
    </location>
</feature>
<dbReference type="RefSeq" id="WP_366923902.1">
    <property type="nucleotide sequence ID" value="NZ_CP121694.1"/>
</dbReference>
<dbReference type="Pfam" id="PF25390">
    <property type="entry name" value="WD40_RLD"/>
    <property type="match status" value="1"/>
</dbReference>
<sequence length="877" mass="96231">MGIKKKLLGLAVIIILSIWTSVGVEAADGLLPVEHRSIYAGSAVSYYITAGGKLYGAGRNTQNQLGNGTKIDSATPILILEDAVFVEGGLKNYAITSNGDLYTWGVDRDGPLEPAIKPHKILSNVSSVSECGGRAVAVSRKGELYEIDYYDNTRKLMDNVKSASVGYSFTVVVKRDGTVLFWEGSLEKGTAQPKEVLDNVVHVVSGSGHTLALKNDGTLWAWGNNYDGQVGVDSRYARNGKTPTKIMENVRYIDAVNGPSDSEKNGESSLAIKNDGSLWIWGKRAGGGPFGDDMRMDVPYKVMDGVLTASIGSHLLAVKIDGSLWAMGYNNTGQFGNGQTYWVDQPVKIMSDVKDIAASETYGMAIKNDGTVWAWGKIKNASDGDRWRVYRGWDDIQNEKDLISNTPVRVFDFDNAIEIAAAPEHRLVLLEDGSLWAWGDNYASKLGDNTTKDSANPIKVMDEVKSIEVNRNNSLALKYDGTLYSWGEIETLSEYASKPPQKKADNVVAFDSMWDGIIYVSEDGEIYSSVHAGEANPKVEKDLYNGDNIWVVPTNNTGQPYVLPTNVTKLLGNRLTGLHYTYALTSDGTFYGANAVSDKFDSEQQPIKIMDDVKDISGMNPYIVKSDGTLFRYEYGDPNKPILSNIHKIDTAWESGLKLALDNDGNVYAWGGNTYGQVGNGTQSFYAEPVQLRNGIMVPKDEYSPSPWAVGEIEKGKQYNLVTEKVLSSYQRDITREEFCEIVVKLYEALAGKTVAESLDSNFSDTNNQEILKANSLGIVKGISETEFAPYAIITREQIAVMFYRTLIALDPSLAKEKWEVNFADKSEISSWALDAIGFMNANGILGGMGNNKVIPKGNATREQAIALIVRIFEKFN</sequence>
<dbReference type="Gene3D" id="2.130.10.30">
    <property type="entry name" value="Regulator of chromosome condensation 1/beta-lactamase-inhibitor protein II"/>
    <property type="match status" value="4"/>
</dbReference>